<keyword evidence="2" id="KW-0813">Transport</keyword>
<comment type="subcellular location">
    <subcellularLocation>
        <location evidence="1">Cell membrane</location>
        <topology evidence="1">Multi-pass membrane protein</topology>
    </subcellularLocation>
</comment>
<protein>
    <submittedName>
        <fullName evidence="10">MFS transporter</fullName>
    </submittedName>
</protein>
<keyword evidence="3" id="KW-1003">Cell membrane</keyword>
<dbReference type="CDD" id="cd17321">
    <property type="entry name" value="MFS_MMR_MDR_like"/>
    <property type="match status" value="1"/>
</dbReference>
<evidence type="ECO:0000256" key="1">
    <source>
        <dbReference type="ARBA" id="ARBA00004651"/>
    </source>
</evidence>
<evidence type="ECO:0000313" key="10">
    <source>
        <dbReference type="EMBL" id="MBN9645063.1"/>
    </source>
</evidence>
<dbReference type="Proteomes" id="UP000664332">
    <property type="component" value="Unassembled WGS sequence"/>
</dbReference>
<evidence type="ECO:0000256" key="2">
    <source>
        <dbReference type="ARBA" id="ARBA00022448"/>
    </source>
</evidence>
<dbReference type="GO" id="GO:0022857">
    <property type="term" value="F:transmembrane transporter activity"/>
    <property type="evidence" value="ECO:0007669"/>
    <property type="project" value="InterPro"/>
</dbReference>
<dbReference type="InterPro" id="IPR036259">
    <property type="entry name" value="MFS_trans_sf"/>
</dbReference>
<proteinExistence type="predicted"/>
<evidence type="ECO:0000256" key="8">
    <source>
        <dbReference type="SAM" id="Phobius"/>
    </source>
</evidence>
<reference evidence="10" key="1">
    <citation type="submission" date="2021-03" db="EMBL/GenBank/DDBJ databases">
        <authorList>
            <person name="Sun Q."/>
        </authorList>
    </citation>
    <scope>NUCLEOTIDE SEQUENCE</scope>
    <source>
        <strain evidence="10">CCM 8862</strain>
    </source>
</reference>
<evidence type="ECO:0000256" key="5">
    <source>
        <dbReference type="ARBA" id="ARBA00022989"/>
    </source>
</evidence>
<gene>
    <name evidence="10" type="ORF">JZY06_10655</name>
</gene>
<feature type="transmembrane region" description="Helical" evidence="8">
    <location>
        <begin position="56"/>
        <end position="73"/>
    </location>
</feature>
<accession>A0A939E3G3</accession>
<evidence type="ECO:0000256" key="4">
    <source>
        <dbReference type="ARBA" id="ARBA00022692"/>
    </source>
</evidence>
<dbReference type="PANTHER" id="PTHR42718">
    <property type="entry name" value="MAJOR FACILITATOR SUPERFAMILY MULTIDRUG TRANSPORTER MFSC"/>
    <property type="match status" value="1"/>
</dbReference>
<feature type="transmembrane region" description="Helical" evidence="8">
    <location>
        <begin position="115"/>
        <end position="135"/>
    </location>
</feature>
<evidence type="ECO:0000256" key="3">
    <source>
        <dbReference type="ARBA" id="ARBA00022475"/>
    </source>
</evidence>
<dbReference type="PANTHER" id="PTHR42718:SF47">
    <property type="entry name" value="METHYL VIOLOGEN RESISTANCE PROTEIN SMVA"/>
    <property type="match status" value="1"/>
</dbReference>
<dbReference type="AlphaFoldDB" id="A0A939E3G3"/>
<name>A0A939E3G3_9CORY</name>
<keyword evidence="11" id="KW-1185">Reference proteome</keyword>
<organism evidence="10 11">
    <name type="scientific">Corynebacterium mendelii</name>
    <dbReference type="NCBI Taxonomy" id="2765362"/>
    <lineage>
        <taxon>Bacteria</taxon>
        <taxon>Bacillati</taxon>
        <taxon>Actinomycetota</taxon>
        <taxon>Actinomycetes</taxon>
        <taxon>Mycobacteriales</taxon>
        <taxon>Corynebacteriaceae</taxon>
        <taxon>Corynebacterium</taxon>
    </lineage>
</organism>
<evidence type="ECO:0000313" key="11">
    <source>
        <dbReference type="Proteomes" id="UP000664332"/>
    </source>
</evidence>
<dbReference type="RefSeq" id="WP_207279545.1">
    <property type="nucleotide sequence ID" value="NZ_JAFLEQ010000017.1"/>
</dbReference>
<feature type="transmembrane region" description="Helical" evidence="8">
    <location>
        <begin position="85"/>
        <end position="103"/>
    </location>
</feature>
<feature type="transmembrane region" description="Helical" evidence="8">
    <location>
        <begin position="311"/>
        <end position="335"/>
    </location>
</feature>
<feature type="domain" description="Major facilitator superfamily (MFS) profile" evidence="9">
    <location>
        <begin position="19"/>
        <end position="500"/>
    </location>
</feature>
<evidence type="ECO:0000256" key="6">
    <source>
        <dbReference type="ARBA" id="ARBA00023136"/>
    </source>
</evidence>
<feature type="transmembrane region" description="Helical" evidence="8">
    <location>
        <begin position="205"/>
        <end position="228"/>
    </location>
</feature>
<feature type="transmembrane region" description="Helical" evidence="8">
    <location>
        <begin position="147"/>
        <end position="166"/>
    </location>
</feature>
<keyword evidence="6 8" id="KW-0472">Membrane</keyword>
<dbReference type="Pfam" id="PF07690">
    <property type="entry name" value="MFS_1"/>
    <property type="match status" value="1"/>
</dbReference>
<feature type="transmembrane region" description="Helical" evidence="8">
    <location>
        <begin position="347"/>
        <end position="367"/>
    </location>
</feature>
<feature type="region of interest" description="Disordered" evidence="7">
    <location>
        <begin position="501"/>
        <end position="520"/>
    </location>
</feature>
<evidence type="ECO:0000259" key="9">
    <source>
        <dbReference type="PROSITE" id="PS50850"/>
    </source>
</evidence>
<sequence>MASTAFHRTTREYRTRWLFLAVLSAALFLIGLNNSVLLTALPTIRATLPATGGQSLWIINSYSLVLAGMLIGAGSLGDRIGHRRLFALGLAVFAVGCTISTVAPGPAVLITGRAVLGLGAACLMPATLALLKVTFTDHRELSRAVGIWNAVFLASVALGPIIGGALLEYLDWHLLFAAQLPLIALVALALKAVGPANVAQPGRRFSVVNSVLLMVAVGSLVLAFEAVAHTTTGAGGTSPTAAWMTAAGAVAATAGAVMLLKRRQRHPATRIADPAALRHPVLLAGLATALLTMIIPGGLEFVTTQRFQLVGGFTALQAGLVTTAVAVSAIPGTLIGGQVMPRFGVRAVVTAGLTVTTAGIVVSATAFSDGDVHMTAFVTGLMIAGLGLGTAQASSNAAVITTVPKHSAGTVGSLEEVAYEVGFLLAITTFGTLMEVGYRLGAPDGHATDVIGALNHADGAVSQAAGHAYDAAAQWVLFIAAATAAVLAVVLNRLFPPLRATMAPNRTKPTGSNRTTERDS</sequence>
<dbReference type="GO" id="GO:0005886">
    <property type="term" value="C:plasma membrane"/>
    <property type="evidence" value="ECO:0007669"/>
    <property type="project" value="UniProtKB-SubCell"/>
</dbReference>
<dbReference type="EMBL" id="JAFLEQ010000017">
    <property type="protein sequence ID" value="MBN9645063.1"/>
    <property type="molecule type" value="Genomic_DNA"/>
</dbReference>
<feature type="transmembrane region" description="Helical" evidence="8">
    <location>
        <begin position="240"/>
        <end position="260"/>
    </location>
</feature>
<feature type="transmembrane region" description="Helical" evidence="8">
    <location>
        <begin position="475"/>
        <end position="495"/>
    </location>
</feature>
<dbReference type="InterPro" id="IPR020846">
    <property type="entry name" value="MFS_dom"/>
</dbReference>
<dbReference type="Gene3D" id="1.20.1720.10">
    <property type="entry name" value="Multidrug resistance protein D"/>
    <property type="match status" value="1"/>
</dbReference>
<dbReference type="PROSITE" id="PS50850">
    <property type="entry name" value="MFS"/>
    <property type="match status" value="1"/>
</dbReference>
<feature type="transmembrane region" description="Helical" evidence="8">
    <location>
        <begin position="172"/>
        <end position="193"/>
    </location>
</feature>
<keyword evidence="4 8" id="KW-0812">Transmembrane</keyword>
<dbReference type="Gene3D" id="1.20.1250.20">
    <property type="entry name" value="MFS general substrate transporter like domains"/>
    <property type="match status" value="1"/>
</dbReference>
<evidence type="ECO:0000256" key="7">
    <source>
        <dbReference type="SAM" id="MobiDB-lite"/>
    </source>
</evidence>
<keyword evidence="5 8" id="KW-1133">Transmembrane helix</keyword>
<feature type="transmembrane region" description="Helical" evidence="8">
    <location>
        <begin position="281"/>
        <end position="299"/>
    </location>
</feature>
<comment type="caution">
    <text evidence="10">The sequence shown here is derived from an EMBL/GenBank/DDBJ whole genome shotgun (WGS) entry which is preliminary data.</text>
</comment>
<dbReference type="SUPFAM" id="SSF103473">
    <property type="entry name" value="MFS general substrate transporter"/>
    <property type="match status" value="1"/>
</dbReference>
<dbReference type="InterPro" id="IPR011701">
    <property type="entry name" value="MFS"/>
</dbReference>
<dbReference type="PRINTS" id="PR01036">
    <property type="entry name" value="TCRTETB"/>
</dbReference>